<organism evidence="3 4">
    <name type="scientific">Lacinutrix neustonica</name>
    <dbReference type="NCBI Taxonomy" id="2980107"/>
    <lineage>
        <taxon>Bacteria</taxon>
        <taxon>Pseudomonadati</taxon>
        <taxon>Bacteroidota</taxon>
        <taxon>Flavobacteriia</taxon>
        <taxon>Flavobacteriales</taxon>
        <taxon>Flavobacteriaceae</taxon>
        <taxon>Lacinutrix</taxon>
    </lineage>
</organism>
<dbReference type="GO" id="GO:0016757">
    <property type="term" value="F:glycosyltransferase activity"/>
    <property type="evidence" value="ECO:0007669"/>
    <property type="project" value="UniProtKB-KW"/>
</dbReference>
<evidence type="ECO:0000259" key="2">
    <source>
        <dbReference type="Pfam" id="PF13439"/>
    </source>
</evidence>
<evidence type="ECO:0000313" key="4">
    <source>
        <dbReference type="Proteomes" id="UP001164705"/>
    </source>
</evidence>
<dbReference type="Pfam" id="PF00534">
    <property type="entry name" value="Glycos_transf_1"/>
    <property type="match status" value="1"/>
</dbReference>
<dbReference type="SUPFAM" id="SSF53756">
    <property type="entry name" value="UDP-Glycosyltransferase/glycogen phosphorylase"/>
    <property type="match status" value="1"/>
</dbReference>
<dbReference type="EC" id="2.4.-.-" evidence="3"/>
<keyword evidence="4" id="KW-1185">Reference proteome</keyword>
<name>A0A9E8MYH4_9FLAO</name>
<keyword evidence="3" id="KW-0328">Glycosyltransferase</keyword>
<dbReference type="EMBL" id="CP113088">
    <property type="protein sequence ID" value="WAC03346.1"/>
    <property type="molecule type" value="Genomic_DNA"/>
</dbReference>
<dbReference type="RefSeq" id="WP_267677927.1">
    <property type="nucleotide sequence ID" value="NZ_CP113088.1"/>
</dbReference>
<dbReference type="AlphaFoldDB" id="A0A9E8MYH4"/>
<protein>
    <submittedName>
        <fullName evidence="3">Glycosyltransferase</fullName>
        <ecNumber evidence="3">2.4.-.-</ecNumber>
    </submittedName>
</protein>
<dbReference type="Pfam" id="PF13439">
    <property type="entry name" value="Glyco_transf_4"/>
    <property type="match status" value="1"/>
</dbReference>
<evidence type="ECO:0000313" key="3">
    <source>
        <dbReference type="EMBL" id="WAC03346.1"/>
    </source>
</evidence>
<dbReference type="KEGG" id="lnu:N7U66_07360"/>
<feature type="domain" description="Glycosyltransferase subfamily 4-like N-terminal" evidence="2">
    <location>
        <begin position="7"/>
        <end position="159"/>
    </location>
</feature>
<dbReference type="PANTHER" id="PTHR12526:SF630">
    <property type="entry name" value="GLYCOSYLTRANSFERASE"/>
    <property type="match status" value="1"/>
</dbReference>
<dbReference type="PANTHER" id="PTHR12526">
    <property type="entry name" value="GLYCOSYLTRANSFERASE"/>
    <property type="match status" value="1"/>
</dbReference>
<keyword evidence="3" id="KW-0808">Transferase</keyword>
<dbReference type="InterPro" id="IPR028098">
    <property type="entry name" value="Glyco_trans_4-like_N"/>
</dbReference>
<dbReference type="Gene3D" id="3.40.50.2000">
    <property type="entry name" value="Glycogen Phosphorylase B"/>
    <property type="match status" value="2"/>
</dbReference>
<reference evidence="3" key="1">
    <citation type="submission" date="2022-11" db="EMBL/GenBank/DDBJ databases">
        <title>Lacinutrix neustonica HL-RS19T sp. nov., isolated from the surface microlayer sample of brackish Lake Shihwa.</title>
        <authorList>
            <person name="Choi J.Y."/>
            <person name="Hwang C.Y."/>
        </authorList>
    </citation>
    <scope>NUCLEOTIDE SEQUENCE</scope>
    <source>
        <strain evidence="3">HL-RS19</strain>
    </source>
</reference>
<dbReference type="InterPro" id="IPR001296">
    <property type="entry name" value="Glyco_trans_1"/>
</dbReference>
<dbReference type="Proteomes" id="UP001164705">
    <property type="component" value="Chromosome"/>
</dbReference>
<proteinExistence type="predicted"/>
<feature type="domain" description="Glycosyl transferase family 1" evidence="1">
    <location>
        <begin position="178"/>
        <end position="330"/>
    </location>
</feature>
<evidence type="ECO:0000259" key="1">
    <source>
        <dbReference type="Pfam" id="PF00534"/>
    </source>
</evidence>
<sequence length="351" mass="40540">MDCLTGGGAEKAAALLSESLYDAHYEVSIIVMKDLIDYSFKGTLYNIRMVKHSFLNFSNLKKLFCLRRIYKKINADVYLDFRVRYHTINEVLLHLFVFKIRKTVFTIHSYKVHNYLPKKHFFYHLYNKAKAIVVVSEGILEKTKTLFDFDNLICIPNFYNKSIVNQGDNEVDFHLGSYIIAVGRLKNEVKQFDKLILAYANTIPAKRGILLVILGEGKDHHILKRLIEDHHLESTIKLLGFKNNPYPYIKKSQFLILSSKVEGCPMVLVEALALETVVVSFNCKSGPAEIITHEKNGLLVRNQDFNALKMAIDRMYTDSELYLKCKKNTKSSVYKFSDEVVFNSWLKLINT</sequence>
<accession>A0A9E8MYH4</accession>
<gene>
    <name evidence="3" type="ORF">N7U66_07360</name>
</gene>